<feature type="region of interest" description="Disordered" evidence="6">
    <location>
        <begin position="26"/>
        <end position="51"/>
    </location>
</feature>
<name>A0A6J6MQM1_9ZZZZ</name>
<dbReference type="SUPFAM" id="SSF47090">
    <property type="entry name" value="PGBD-like"/>
    <property type="match status" value="1"/>
</dbReference>
<evidence type="ECO:0000256" key="5">
    <source>
        <dbReference type="ARBA" id="ARBA00023316"/>
    </source>
</evidence>
<dbReference type="GO" id="GO:0005576">
    <property type="term" value="C:extracellular region"/>
    <property type="evidence" value="ECO:0007669"/>
    <property type="project" value="TreeGrafter"/>
</dbReference>
<dbReference type="AlphaFoldDB" id="A0A6J6MQM1"/>
<dbReference type="UniPathway" id="UPA00219"/>
<keyword evidence="3" id="KW-0133">Cell shape</keyword>
<dbReference type="EMBL" id="CAEZWM010000308">
    <property type="protein sequence ID" value="CAB4675268.1"/>
    <property type="molecule type" value="Genomic_DNA"/>
</dbReference>
<dbReference type="CDD" id="cd16913">
    <property type="entry name" value="YkuD_like"/>
    <property type="match status" value="1"/>
</dbReference>
<reference evidence="8" key="1">
    <citation type="submission" date="2020-05" db="EMBL/GenBank/DDBJ databases">
        <authorList>
            <person name="Chiriac C."/>
            <person name="Salcher M."/>
            <person name="Ghai R."/>
            <person name="Kavagutti S V."/>
        </authorList>
    </citation>
    <scope>NUCLEOTIDE SEQUENCE</scope>
</reference>
<dbReference type="InterPro" id="IPR050979">
    <property type="entry name" value="LD-transpeptidase"/>
</dbReference>
<evidence type="ECO:0000259" key="7">
    <source>
        <dbReference type="PROSITE" id="PS52029"/>
    </source>
</evidence>
<evidence type="ECO:0000256" key="6">
    <source>
        <dbReference type="SAM" id="MobiDB-lite"/>
    </source>
</evidence>
<dbReference type="PANTHER" id="PTHR30582:SF2">
    <property type="entry name" value="L,D-TRANSPEPTIDASE YCIB-RELATED"/>
    <property type="match status" value="1"/>
</dbReference>
<dbReference type="GO" id="GO:0018104">
    <property type="term" value="P:peptidoglycan-protein cross-linking"/>
    <property type="evidence" value="ECO:0007669"/>
    <property type="project" value="TreeGrafter"/>
</dbReference>
<dbReference type="GO" id="GO:0016740">
    <property type="term" value="F:transferase activity"/>
    <property type="evidence" value="ECO:0007669"/>
    <property type="project" value="UniProtKB-KW"/>
</dbReference>
<feature type="compositionally biased region" description="Low complexity" evidence="6">
    <location>
        <begin position="274"/>
        <end position="315"/>
    </location>
</feature>
<gene>
    <name evidence="8" type="ORF">UFOPK2242_01710</name>
</gene>
<feature type="domain" description="L,D-TPase catalytic" evidence="7">
    <location>
        <begin position="144"/>
        <end position="261"/>
    </location>
</feature>
<protein>
    <submittedName>
        <fullName evidence="8">Unannotated protein</fullName>
    </submittedName>
</protein>
<feature type="region of interest" description="Disordered" evidence="6">
    <location>
        <begin position="269"/>
        <end position="321"/>
    </location>
</feature>
<dbReference type="Gene3D" id="2.40.440.10">
    <property type="entry name" value="L,D-transpeptidase catalytic domain-like"/>
    <property type="match status" value="1"/>
</dbReference>
<dbReference type="Pfam" id="PF01471">
    <property type="entry name" value="PG_binding_1"/>
    <property type="match status" value="1"/>
</dbReference>
<dbReference type="Pfam" id="PF03734">
    <property type="entry name" value="YkuD"/>
    <property type="match status" value="1"/>
</dbReference>
<accession>A0A6J6MQM1</accession>
<dbReference type="InterPro" id="IPR038063">
    <property type="entry name" value="Transpep_catalytic_dom"/>
</dbReference>
<dbReference type="InterPro" id="IPR036366">
    <property type="entry name" value="PGBDSf"/>
</dbReference>
<evidence type="ECO:0000256" key="4">
    <source>
        <dbReference type="ARBA" id="ARBA00022984"/>
    </source>
</evidence>
<organism evidence="8">
    <name type="scientific">freshwater metagenome</name>
    <dbReference type="NCBI Taxonomy" id="449393"/>
    <lineage>
        <taxon>unclassified sequences</taxon>
        <taxon>metagenomes</taxon>
        <taxon>ecological metagenomes</taxon>
    </lineage>
</organism>
<sequence>MRPIRLIALLAVISLFGVACSSNASRQGSLVTPTTRERRSTTTTTEATTTTTTIPVTTTTKAPLLGLGQGSSGPAVLALQQRLVALHYDLPEASGTFGAATQQAVYAFQKVNGMARSGRATDDVLARMATAGIPATMVPAAGGTHIEVDVARQVLFYVQGGVVGKVVAVSTGSGNRFCNKGRCDTAVTPGGAFRVRGKVRGWQEGDLGRLYSPSYFNGNIAVHGSLSIPPSPASHGCVRVPMTSADWLFAAMPNGMAVYVLNGPNVPPPFSDEAPTTTTHAPATTTTTPSGSSSTSTSSSSTTTSTTEPATTSTTGIPAPL</sequence>
<evidence type="ECO:0000256" key="1">
    <source>
        <dbReference type="ARBA" id="ARBA00004752"/>
    </source>
</evidence>
<evidence type="ECO:0000313" key="8">
    <source>
        <dbReference type="EMBL" id="CAB4675268.1"/>
    </source>
</evidence>
<dbReference type="SUPFAM" id="SSF141523">
    <property type="entry name" value="L,D-transpeptidase catalytic domain-like"/>
    <property type="match status" value="1"/>
</dbReference>
<proteinExistence type="predicted"/>
<dbReference type="InterPro" id="IPR036365">
    <property type="entry name" value="PGBD-like_sf"/>
</dbReference>
<dbReference type="Gene3D" id="1.10.101.10">
    <property type="entry name" value="PGBD-like superfamily/PGBD"/>
    <property type="match status" value="1"/>
</dbReference>
<dbReference type="GO" id="GO:0071972">
    <property type="term" value="F:peptidoglycan L,D-transpeptidase activity"/>
    <property type="evidence" value="ECO:0007669"/>
    <property type="project" value="TreeGrafter"/>
</dbReference>
<keyword evidence="4" id="KW-0573">Peptidoglycan synthesis</keyword>
<dbReference type="GO" id="GO:0071555">
    <property type="term" value="P:cell wall organization"/>
    <property type="evidence" value="ECO:0007669"/>
    <property type="project" value="UniProtKB-KW"/>
</dbReference>
<keyword evidence="2" id="KW-0808">Transferase</keyword>
<dbReference type="PROSITE" id="PS52029">
    <property type="entry name" value="LD_TPASE"/>
    <property type="match status" value="1"/>
</dbReference>
<dbReference type="PANTHER" id="PTHR30582">
    <property type="entry name" value="L,D-TRANSPEPTIDASE"/>
    <property type="match status" value="1"/>
</dbReference>
<evidence type="ECO:0000256" key="3">
    <source>
        <dbReference type="ARBA" id="ARBA00022960"/>
    </source>
</evidence>
<dbReference type="InterPro" id="IPR002477">
    <property type="entry name" value="Peptidoglycan-bd-like"/>
</dbReference>
<feature type="compositionally biased region" description="Low complexity" evidence="6">
    <location>
        <begin position="41"/>
        <end position="51"/>
    </location>
</feature>
<dbReference type="GO" id="GO:0008360">
    <property type="term" value="P:regulation of cell shape"/>
    <property type="evidence" value="ECO:0007669"/>
    <property type="project" value="UniProtKB-KW"/>
</dbReference>
<keyword evidence="5" id="KW-0961">Cell wall biogenesis/degradation</keyword>
<dbReference type="InterPro" id="IPR005490">
    <property type="entry name" value="LD_TPept_cat_dom"/>
</dbReference>
<dbReference type="PROSITE" id="PS51257">
    <property type="entry name" value="PROKAR_LIPOPROTEIN"/>
    <property type="match status" value="1"/>
</dbReference>
<evidence type="ECO:0000256" key="2">
    <source>
        <dbReference type="ARBA" id="ARBA00022679"/>
    </source>
</evidence>
<comment type="pathway">
    <text evidence="1">Cell wall biogenesis; peptidoglycan biosynthesis.</text>
</comment>